<dbReference type="Proteomes" id="UP000000268">
    <property type="component" value="Chromosome"/>
</dbReference>
<dbReference type="RefSeq" id="WP_012164845.1">
    <property type="nucleotide sequence ID" value="NC_009925.1"/>
</dbReference>
<evidence type="ECO:0000313" key="1">
    <source>
        <dbReference type="EMBL" id="ABW29535.1"/>
    </source>
</evidence>
<accession>B0BZ91</accession>
<sequence>MLDRLGLSRIHQPMSDYRADSSAYGFSGLSQGYFEDSGQVVNTLTGEKLTLFWQV</sequence>
<keyword evidence="2" id="KW-1185">Reference proteome</keyword>
<reference evidence="1 2" key="1">
    <citation type="journal article" date="2008" name="Proc. Natl. Acad. Sci. U.S.A.">
        <title>Niche adaptation and genome expansion in the chlorophyll d-producing cyanobacterium Acaryochloris marina.</title>
        <authorList>
            <person name="Swingley W.D."/>
            <person name="Chen M."/>
            <person name="Cheung P.C."/>
            <person name="Conrad A.L."/>
            <person name="Dejesa L.C."/>
            <person name="Hao J."/>
            <person name="Honchak B.M."/>
            <person name="Karbach L.E."/>
            <person name="Kurdoglu A."/>
            <person name="Lahiri S."/>
            <person name="Mastrian S.D."/>
            <person name="Miyashita H."/>
            <person name="Page L."/>
            <person name="Ramakrishna P."/>
            <person name="Satoh S."/>
            <person name="Sattley W.M."/>
            <person name="Shimada Y."/>
            <person name="Taylor H.L."/>
            <person name="Tomo T."/>
            <person name="Tsuchiya T."/>
            <person name="Wang Z.T."/>
            <person name="Raymond J."/>
            <person name="Mimuro M."/>
            <person name="Blankenship R.E."/>
            <person name="Touchman J.W."/>
        </authorList>
    </citation>
    <scope>NUCLEOTIDE SEQUENCE [LARGE SCALE GENOMIC DNA]</scope>
    <source>
        <strain evidence="2">MBIC 11017</strain>
    </source>
</reference>
<name>B0BZ91_ACAM1</name>
<dbReference type="AlphaFoldDB" id="B0BZ91"/>
<organism evidence="1 2">
    <name type="scientific">Acaryochloris marina (strain MBIC 11017)</name>
    <dbReference type="NCBI Taxonomy" id="329726"/>
    <lineage>
        <taxon>Bacteria</taxon>
        <taxon>Bacillati</taxon>
        <taxon>Cyanobacteriota</taxon>
        <taxon>Cyanophyceae</taxon>
        <taxon>Acaryochloridales</taxon>
        <taxon>Acaryochloridaceae</taxon>
        <taxon>Acaryochloris</taxon>
    </lineage>
</organism>
<dbReference type="HOGENOM" id="CLU_3021199_0_0_3"/>
<protein>
    <submittedName>
        <fullName evidence="1">Uncharacterized protein</fullName>
    </submittedName>
</protein>
<dbReference type="EMBL" id="CP000828">
    <property type="protein sequence ID" value="ABW29535.1"/>
    <property type="molecule type" value="Genomic_DNA"/>
</dbReference>
<proteinExistence type="predicted"/>
<evidence type="ECO:0000313" key="2">
    <source>
        <dbReference type="Proteomes" id="UP000000268"/>
    </source>
</evidence>
<dbReference type="KEGG" id="amr:AM1_4562"/>
<gene>
    <name evidence="1" type="ordered locus">AM1_4562</name>
</gene>